<dbReference type="PANTHER" id="PTHR48050">
    <property type="entry name" value="STEROL 3-BETA-GLUCOSYLTRANSFERASE"/>
    <property type="match status" value="1"/>
</dbReference>
<evidence type="ECO:0000313" key="3">
    <source>
        <dbReference type="Proteomes" id="UP000621455"/>
    </source>
</evidence>
<proteinExistence type="predicted"/>
<name>A0ABX0NIZ8_9BURK</name>
<dbReference type="SUPFAM" id="SSF53756">
    <property type="entry name" value="UDP-Glycosyltransferase/glycogen phosphorylase"/>
    <property type="match status" value="1"/>
</dbReference>
<dbReference type="Pfam" id="PF06722">
    <property type="entry name" value="EryCIII-like_C"/>
    <property type="match status" value="1"/>
</dbReference>
<dbReference type="Gene3D" id="3.40.50.2000">
    <property type="entry name" value="Glycogen Phosphorylase B"/>
    <property type="match status" value="2"/>
</dbReference>
<dbReference type="PANTHER" id="PTHR48050:SF13">
    <property type="entry name" value="STEROL 3-BETA-GLUCOSYLTRANSFERASE UGT80A2"/>
    <property type="match status" value="1"/>
</dbReference>
<dbReference type="InterPro" id="IPR050426">
    <property type="entry name" value="Glycosyltransferase_28"/>
</dbReference>
<reference evidence="2 3" key="1">
    <citation type="submission" date="2019-10" db="EMBL/GenBank/DDBJ databases">
        <title>Taxonomy of Antarctic Massilia spp.: description of Massilia rubra sp. nov., Massilia aquatica sp. nov., Massilia mucilaginosa sp. nov., Massilia frigida sp. nov. isolated from streams, lakes and regoliths.</title>
        <authorList>
            <person name="Holochova P."/>
            <person name="Sedlacek I."/>
            <person name="Kralova S."/>
            <person name="Maslanova I."/>
            <person name="Busse H.-J."/>
            <person name="Stankova E."/>
            <person name="Vrbovska V."/>
            <person name="Kovarovic V."/>
            <person name="Bartak M."/>
            <person name="Svec P."/>
            <person name="Pantucek R."/>
        </authorList>
    </citation>
    <scope>NUCLEOTIDE SEQUENCE [LARGE SCALE GENOMIC DNA]</scope>
    <source>
        <strain evidence="2 3">CCM 8695</strain>
    </source>
</reference>
<gene>
    <name evidence="2" type="ORF">F2P44_32520</name>
</gene>
<comment type="caution">
    <text evidence="2">The sequence shown here is derived from an EMBL/GenBank/DDBJ whole genome shotgun (WGS) entry which is preliminary data.</text>
</comment>
<organism evidence="2 3">
    <name type="scientific">Massilia frigida</name>
    <dbReference type="NCBI Taxonomy" id="2609281"/>
    <lineage>
        <taxon>Bacteria</taxon>
        <taxon>Pseudomonadati</taxon>
        <taxon>Pseudomonadota</taxon>
        <taxon>Betaproteobacteria</taxon>
        <taxon>Burkholderiales</taxon>
        <taxon>Oxalobacteraceae</taxon>
        <taxon>Telluria group</taxon>
        <taxon>Massilia</taxon>
    </lineage>
</organism>
<dbReference type="Proteomes" id="UP000621455">
    <property type="component" value="Unassembled WGS sequence"/>
</dbReference>
<dbReference type="InterPro" id="IPR010610">
    <property type="entry name" value="EryCIII-like_C"/>
</dbReference>
<evidence type="ECO:0000259" key="1">
    <source>
        <dbReference type="Pfam" id="PF06722"/>
    </source>
</evidence>
<dbReference type="EMBL" id="WHJG01000070">
    <property type="protein sequence ID" value="NHZ83954.1"/>
    <property type="molecule type" value="Genomic_DNA"/>
</dbReference>
<protein>
    <recommendedName>
        <fullName evidence="1">Erythromycin biosynthesis protein CIII-like C-terminal domain-containing protein</fullName>
    </recommendedName>
</protein>
<accession>A0ABX0NIZ8</accession>
<evidence type="ECO:0000313" key="2">
    <source>
        <dbReference type="EMBL" id="NHZ83954.1"/>
    </source>
</evidence>
<sequence>MMARIVCAAPPLVGHMTPLAALAQALRECGHAVLVIDYFAQPFSMPEGVARATVAAFSIDQVVGAAGGNVVLEAVHALQHFCLHVYEDTLRHCADFKPDLLLFDQLLPLAPMIARALYCPFMYTVSSPLEFLPKDGVSAILSQGMAQAFDKVFAQMCATLAERLDPGAVQPSPERHLCFASELFCGATTAPRLSGGRPVSFIGPAFLRRAPSADDAALAAQIGQFEGTKFFAALGSVVAGLASNREAAVKIFRNILLSHNEPDCLFLFSAPEDVLREAFEGVPIQATVISRPFVNQFYLLELFDLVFGHGGYNTAAECLHSGVPAITFPFVFDQTWIAQRLEELGVGVRVSRVRHSPQMLREHAARLLNAPGVATNLIALRDDARRCDGRVGGVRAVAYLCRRQM</sequence>
<feature type="domain" description="Erythromycin biosynthesis protein CIII-like C-terminal" evidence="1">
    <location>
        <begin position="296"/>
        <end position="384"/>
    </location>
</feature>
<keyword evidence="3" id="KW-1185">Reference proteome</keyword>